<dbReference type="InterPro" id="IPR012809">
    <property type="entry name" value="ECF_CbiQ"/>
</dbReference>
<keyword evidence="4 6" id="KW-1133">Transmembrane helix</keyword>
<evidence type="ECO:0000256" key="4">
    <source>
        <dbReference type="ARBA" id="ARBA00022989"/>
    </source>
</evidence>
<keyword evidence="8" id="KW-1185">Reference proteome</keyword>
<dbReference type="InterPro" id="IPR003339">
    <property type="entry name" value="ABC/ECF_trnsptr_transmembrane"/>
</dbReference>
<evidence type="ECO:0000256" key="1">
    <source>
        <dbReference type="ARBA" id="ARBA00004651"/>
    </source>
</evidence>
<dbReference type="Proteomes" id="UP000183047">
    <property type="component" value="Unassembled WGS sequence"/>
</dbReference>
<feature type="transmembrane region" description="Helical" evidence="6">
    <location>
        <begin position="237"/>
        <end position="254"/>
    </location>
</feature>
<comment type="subcellular location">
    <subcellularLocation>
        <location evidence="1">Cell membrane</location>
        <topology evidence="1">Multi-pass membrane protein</topology>
    </subcellularLocation>
</comment>
<dbReference type="Pfam" id="PF02361">
    <property type="entry name" value="CbiQ"/>
    <property type="match status" value="1"/>
</dbReference>
<dbReference type="RefSeq" id="WP_074462958.1">
    <property type="nucleotide sequence ID" value="NZ_FMUR01000016.1"/>
</dbReference>
<keyword evidence="3 6" id="KW-0812">Transmembrane</keyword>
<evidence type="ECO:0000256" key="5">
    <source>
        <dbReference type="ARBA" id="ARBA00023136"/>
    </source>
</evidence>
<dbReference type="NCBIfam" id="TIGR02454">
    <property type="entry name" value="ECF_T_CbiQ"/>
    <property type="match status" value="1"/>
</dbReference>
<feature type="transmembrane region" description="Helical" evidence="6">
    <location>
        <begin position="108"/>
        <end position="133"/>
    </location>
</feature>
<feature type="transmembrane region" description="Helical" evidence="6">
    <location>
        <begin position="52"/>
        <end position="72"/>
    </location>
</feature>
<feature type="transmembrane region" description="Helical" evidence="6">
    <location>
        <begin position="79"/>
        <end position="96"/>
    </location>
</feature>
<accession>A0A1G5FRD5</accession>
<dbReference type="EMBL" id="FMUR01000016">
    <property type="protein sequence ID" value="SCY41677.1"/>
    <property type="molecule type" value="Genomic_DNA"/>
</dbReference>
<dbReference type="PANTHER" id="PTHR34857:SF2">
    <property type="entry name" value="SLL0384 PROTEIN"/>
    <property type="match status" value="1"/>
</dbReference>
<dbReference type="GO" id="GO:0006824">
    <property type="term" value="P:cobalt ion transport"/>
    <property type="evidence" value="ECO:0007669"/>
    <property type="project" value="InterPro"/>
</dbReference>
<keyword evidence="5 6" id="KW-0472">Membrane</keyword>
<evidence type="ECO:0000313" key="8">
    <source>
        <dbReference type="Proteomes" id="UP000183047"/>
    </source>
</evidence>
<organism evidence="7 8">
    <name type="scientific">Butyrivibrio hungatei</name>
    <dbReference type="NCBI Taxonomy" id="185008"/>
    <lineage>
        <taxon>Bacteria</taxon>
        <taxon>Bacillati</taxon>
        <taxon>Bacillota</taxon>
        <taxon>Clostridia</taxon>
        <taxon>Lachnospirales</taxon>
        <taxon>Lachnospiraceae</taxon>
        <taxon>Butyrivibrio</taxon>
    </lineage>
</organism>
<gene>
    <name evidence="7" type="ORF">SAMN02910451_02508</name>
</gene>
<keyword evidence="2" id="KW-1003">Cell membrane</keyword>
<dbReference type="PANTHER" id="PTHR34857">
    <property type="entry name" value="SLL0384 PROTEIN"/>
    <property type="match status" value="1"/>
</dbReference>
<reference evidence="8" key="1">
    <citation type="submission" date="2016-10" db="EMBL/GenBank/DDBJ databases">
        <authorList>
            <person name="Varghese N."/>
            <person name="Submissions S."/>
        </authorList>
    </citation>
    <scope>NUCLEOTIDE SEQUENCE [LARGE SCALE GENOMIC DNA]</scope>
    <source>
        <strain evidence="8">XBD2006</strain>
    </source>
</reference>
<dbReference type="GO" id="GO:0043190">
    <property type="term" value="C:ATP-binding cassette (ABC) transporter complex"/>
    <property type="evidence" value="ECO:0007669"/>
    <property type="project" value="InterPro"/>
</dbReference>
<dbReference type="AlphaFoldDB" id="A0A1G5FRD5"/>
<evidence type="ECO:0000256" key="6">
    <source>
        <dbReference type="SAM" id="Phobius"/>
    </source>
</evidence>
<name>A0A1G5FRD5_9FIRM</name>
<evidence type="ECO:0000256" key="2">
    <source>
        <dbReference type="ARBA" id="ARBA00022475"/>
    </source>
</evidence>
<dbReference type="InterPro" id="IPR051611">
    <property type="entry name" value="ECF_transporter_component"/>
</dbReference>
<sequence>MDSIEKKILELNRLQDIQQRSHWMNNLHPLGKLLISVIYIFLVTSIDKYDIVTLILMSVYVIFTFIIGELSVKEGIYRMRLILPLVLFVGIFNPFFDKSSVMVAGFAVRGGIVSMLTLVIKGLYTVFAVYALIATTSIDDICYALRSIKVPKIIVIVIMLIYRYIDVMAGEADRIYTAYRLRAPGQKGIEYRSWGTLVGQWLLRSMDKAQIVYESMLLRGFRGDFIPKKKGVKKLDVIYPLVWATVLLLIRFHAFGA</sequence>
<dbReference type="OrthoDB" id="8585740at2"/>
<protein>
    <submittedName>
        <fullName evidence="7">Cobalt/nickel transport system permease protein</fullName>
    </submittedName>
</protein>
<proteinExistence type="predicted"/>
<feature type="transmembrane region" description="Helical" evidence="6">
    <location>
        <begin position="30"/>
        <end position="46"/>
    </location>
</feature>
<feature type="transmembrane region" description="Helical" evidence="6">
    <location>
        <begin position="145"/>
        <end position="165"/>
    </location>
</feature>
<evidence type="ECO:0000256" key="3">
    <source>
        <dbReference type="ARBA" id="ARBA00022692"/>
    </source>
</evidence>
<dbReference type="CDD" id="cd16914">
    <property type="entry name" value="EcfT"/>
    <property type="match status" value="1"/>
</dbReference>
<evidence type="ECO:0000313" key="7">
    <source>
        <dbReference type="EMBL" id="SCY41677.1"/>
    </source>
</evidence>